<evidence type="ECO:0000256" key="5">
    <source>
        <dbReference type="ARBA" id="ARBA00049288"/>
    </source>
</evidence>
<dbReference type="PRINTS" id="PR00143">
    <property type="entry name" value="CITRTSNTHASE"/>
</dbReference>
<dbReference type="PROSITE" id="PS00480">
    <property type="entry name" value="CITRATE_SYNTHASE"/>
    <property type="match status" value="1"/>
</dbReference>
<dbReference type="UniPathway" id="UPA00223"/>
<reference evidence="9 10" key="1">
    <citation type="journal article" date="2010" name="Proc. Natl. Acad. Sci. U.S.A.">
        <title>A Nitrospira metagenome illuminates the physiology and evolution of globally important nitrite-oxidizing bacteria.</title>
        <authorList>
            <person name="Lucker S."/>
            <person name="Wagner M."/>
            <person name="Maixner F."/>
            <person name="Pelletier E."/>
            <person name="Koch H."/>
            <person name="Vacherie B."/>
            <person name="Rattei T."/>
            <person name="Sinninghe Damste J."/>
            <person name="Spieck E."/>
            <person name="Le Paslier D."/>
            <person name="Daims H."/>
        </authorList>
    </citation>
    <scope>NUCLEOTIDE SEQUENCE [LARGE SCALE GENOMIC DNA]</scope>
</reference>
<evidence type="ECO:0000313" key="9">
    <source>
        <dbReference type="EMBL" id="CBK42161.1"/>
    </source>
</evidence>
<dbReference type="NCBIfam" id="TIGR01800">
    <property type="entry name" value="cit_synth_II"/>
    <property type="match status" value="1"/>
</dbReference>
<evidence type="ECO:0000256" key="6">
    <source>
        <dbReference type="PIRNR" id="PIRNR001369"/>
    </source>
</evidence>
<dbReference type="AlphaFoldDB" id="D8PFX4"/>
<comment type="pathway">
    <text evidence="1">Carbohydrate metabolism; tricarboxylic acid cycle; isocitrate from oxaloacetate: step 1/2.</text>
</comment>
<name>D8PFX4_9BACT</name>
<dbReference type="KEGG" id="nde:NIDE2451"/>
<evidence type="ECO:0000313" key="10">
    <source>
        <dbReference type="Proteomes" id="UP000001660"/>
    </source>
</evidence>
<proteinExistence type="inferred from homology"/>
<dbReference type="Proteomes" id="UP000001660">
    <property type="component" value="Chromosome"/>
</dbReference>
<dbReference type="InterPro" id="IPR036969">
    <property type="entry name" value="Citrate_synthase_sf"/>
</dbReference>
<dbReference type="STRING" id="330214.NIDE2451"/>
<dbReference type="NCBIfam" id="NF010639">
    <property type="entry name" value="PRK14036.1"/>
    <property type="match status" value="1"/>
</dbReference>
<organism evidence="9 10">
    <name type="scientific">Nitrospira defluvii</name>
    <dbReference type="NCBI Taxonomy" id="330214"/>
    <lineage>
        <taxon>Bacteria</taxon>
        <taxon>Pseudomonadati</taxon>
        <taxon>Nitrospirota</taxon>
        <taxon>Nitrospiria</taxon>
        <taxon>Nitrospirales</taxon>
        <taxon>Nitrospiraceae</taxon>
        <taxon>Nitrospira</taxon>
    </lineage>
</organism>
<evidence type="ECO:0000256" key="7">
    <source>
        <dbReference type="PIRSR" id="PIRSR001369-1"/>
    </source>
</evidence>
<dbReference type="InterPro" id="IPR011278">
    <property type="entry name" value="2-MeCitrate/Citrate_synth_II"/>
</dbReference>
<evidence type="ECO:0000256" key="3">
    <source>
        <dbReference type="ARBA" id="ARBA00022532"/>
    </source>
</evidence>
<keyword evidence="9" id="KW-0012">Acyltransferase</keyword>
<feature type="active site" evidence="7">
    <location>
        <position position="260"/>
    </location>
</feature>
<dbReference type="SUPFAM" id="SSF48256">
    <property type="entry name" value="Citrate synthase"/>
    <property type="match status" value="1"/>
</dbReference>
<dbReference type="GO" id="GO:0005829">
    <property type="term" value="C:cytosol"/>
    <property type="evidence" value="ECO:0007669"/>
    <property type="project" value="TreeGrafter"/>
</dbReference>
<dbReference type="EMBL" id="FP929003">
    <property type="protein sequence ID" value="CBK42161.1"/>
    <property type="molecule type" value="Genomic_DNA"/>
</dbReference>
<keyword evidence="3" id="KW-0816">Tricarboxylic acid cycle</keyword>
<keyword evidence="10" id="KW-1185">Reference proteome</keyword>
<dbReference type="GO" id="GO:0036440">
    <property type="term" value="F:citrate synthase activity"/>
    <property type="evidence" value="ECO:0007669"/>
    <property type="project" value="UniProtKB-EC"/>
</dbReference>
<gene>
    <name evidence="9" type="primary">gltA</name>
    <name evidence="9" type="ORF">NIDE2451</name>
</gene>
<evidence type="ECO:0000256" key="4">
    <source>
        <dbReference type="ARBA" id="ARBA00022679"/>
    </source>
</evidence>
<comment type="catalytic activity">
    <reaction evidence="5">
        <text>oxaloacetate + acetyl-CoA + H2O = citrate + CoA + H(+)</text>
        <dbReference type="Rhea" id="RHEA:16845"/>
        <dbReference type="ChEBI" id="CHEBI:15377"/>
        <dbReference type="ChEBI" id="CHEBI:15378"/>
        <dbReference type="ChEBI" id="CHEBI:16452"/>
        <dbReference type="ChEBI" id="CHEBI:16947"/>
        <dbReference type="ChEBI" id="CHEBI:57287"/>
        <dbReference type="ChEBI" id="CHEBI:57288"/>
        <dbReference type="EC" id="2.3.3.16"/>
    </reaction>
</comment>
<dbReference type="InterPro" id="IPR016143">
    <property type="entry name" value="Citrate_synth-like_sm_a-sub"/>
</dbReference>
<feature type="active site" evidence="7">
    <location>
        <position position="314"/>
    </location>
</feature>
<dbReference type="OrthoDB" id="9800864at2"/>
<dbReference type="PIRSF" id="PIRSF001369">
    <property type="entry name" value="Citrate_synth"/>
    <property type="match status" value="1"/>
</dbReference>
<dbReference type="InterPro" id="IPR016142">
    <property type="entry name" value="Citrate_synth-like_lrg_a-sub"/>
</dbReference>
<accession>D8PFX4</accession>
<dbReference type="GO" id="GO:0005975">
    <property type="term" value="P:carbohydrate metabolic process"/>
    <property type="evidence" value="ECO:0007669"/>
    <property type="project" value="TreeGrafter"/>
</dbReference>
<protein>
    <recommendedName>
        <fullName evidence="6">Citrate synthase</fullName>
    </recommendedName>
</protein>
<dbReference type="Pfam" id="PF00285">
    <property type="entry name" value="Citrate_synt"/>
    <property type="match status" value="1"/>
</dbReference>
<dbReference type="eggNOG" id="COG0372">
    <property type="taxonomic scope" value="Bacteria"/>
</dbReference>
<dbReference type="InterPro" id="IPR024176">
    <property type="entry name" value="Citrate_synthase_bac-typ"/>
</dbReference>
<evidence type="ECO:0000256" key="1">
    <source>
        <dbReference type="ARBA" id="ARBA00004751"/>
    </source>
</evidence>
<dbReference type="PANTHER" id="PTHR11739">
    <property type="entry name" value="CITRATE SYNTHASE"/>
    <property type="match status" value="1"/>
</dbReference>
<evidence type="ECO:0000256" key="8">
    <source>
        <dbReference type="RuleBase" id="RU003406"/>
    </source>
</evidence>
<dbReference type="GO" id="GO:0006099">
    <property type="term" value="P:tricarboxylic acid cycle"/>
    <property type="evidence" value="ECO:0007669"/>
    <property type="project" value="UniProtKB-UniPathway"/>
</dbReference>
<dbReference type="HOGENOM" id="CLU_025068_2_1_0"/>
<dbReference type="PANTHER" id="PTHR11739:SF4">
    <property type="entry name" value="CITRATE SYNTHASE, PEROXISOMAL"/>
    <property type="match status" value="1"/>
</dbReference>
<comment type="similarity">
    <text evidence="2 6 8">Belongs to the citrate synthase family.</text>
</comment>
<evidence type="ECO:0000256" key="2">
    <source>
        <dbReference type="ARBA" id="ARBA00010566"/>
    </source>
</evidence>
<keyword evidence="4 6" id="KW-0808">Transferase</keyword>
<dbReference type="Gene3D" id="1.10.230.10">
    <property type="entry name" value="Cytochrome P450-Terp, domain 2"/>
    <property type="match status" value="1"/>
</dbReference>
<sequence>MPHDFMPGLAGVPAAKSAISDVDGTRGVLEYRGIRVEELCQHSSFLETSYLLLFGRLPTAPELTQWVDDVTHHRRIKFRIVDLLKVMPEHGHPMDALQAAVAALGMFYPGRNVKDVANNYWSAVRLIAKLPTIVAAWARLRRGDEYIPPRDDLPFSDNFLYMLTETVPHPLWSEVFDDCLILHAEHTMNASTFAGMVTASTLADPYTVVASSIGALKGPLHGGANEEVVMMLREIGTPAQARAAVEARLEGKHKLMGFGHRVYKVKDPRATVLQDLCMRLFNVCGTSPLYEVAVAVEQLAGERLTDKGIYPNVDFYSGIIYDKMGIEVDLFTPLFAMARVSGWLAHWLEQLRENKLYRPDQIYSGEHDRHYVPIEKR</sequence>
<dbReference type="InterPro" id="IPR019810">
    <property type="entry name" value="Citrate_synthase_AS"/>
</dbReference>
<dbReference type="InterPro" id="IPR002020">
    <property type="entry name" value="Citrate_synthase"/>
</dbReference>
<dbReference type="Gene3D" id="1.10.580.10">
    <property type="entry name" value="Citrate Synthase, domain 1"/>
    <property type="match status" value="1"/>
</dbReference>